<feature type="binding site" evidence="6">
    <location>
        <position position="95"/>
    </location>
    <ligand>
        <name>a divalent metal cation</name>
        <dbReference type="ChEBI" id="CHEBI:60240"/>
        <label>1</label>
    </ligand>
</feature>
<dbReference type="EMBL" id="NXLU01000001">
    <property type="protein sequence ID" value="RDU69853.1"/>
    <property type="molecule type" value="Genomic_DNA"/>
</dbReference>
<feature type="binding site" evidence="6">
    <location>
        <position position="205"/>
    </location>
    <ligand>
        <name>a divalent metal cation</name>
        <dbReference type="ChEBI" id="CHEBI:60240"/>
        <label>2</label>
        <note>catalytic</note>
    </ligand>
</feature>
<dbReference type="PANTHER" id="PTHR43330">
    <property type="entry name" value="METHIONINE AMINOPEPTIDASE"/>
    <property type="match status" value="1"/>
</dbReference>
<evidence type="ECO:0000313" key="10">
    <source>
        <dbReference type="Proteomes" id="UP000257067"/>
    </source>
</evidence>
<dbReference type="EC" id="3.4.11.18" evidence="6 7"/>
<evidence type="ECO:0000256" key="4">
    <source>
        <dbReference type="ARBA" id="ARBA00022723"/>
    </source>
</evidence>
<dbReference type="OrthoDB" id="9802055at2"/>
<dbReference type="NCBIfam" id="TIGR00500">
    <property type="entry name" value="met_pdase_I"/>
    <property type="match status" value="1"/>
</dbReference>
<organism evidence="9 10">
    <name type="scientific">Helicobacter cholecystus</name>
    <dbReference type="NCBI Taxonomy" id="45498"/>
    <lineage>
        <taxon>Bacteria</taxon>
        <taxon>Pseudomonadati</taxon>
        <taxon>Campylobacterota</taxon>
        <taxon>Epsilonproteobacteria</taxon>
        <taxon>Campylobacterales</taxon>
        <taxon>Helicobacteraceae</taxon>
        <taxon>Helicobacter</taxon>
    </lineage>
</organism>
<evidence type="ECO:0000256" key="2">
    <source>
        <dbReference type="ARBA" id="ARBA00022438"/>
    </source>
</evidence>
<name>A0A3D8IXR4_9HELI</name>
<dbReference type="PROSITE" id="PS00680">
    <property type="entry name" value="MAP_1"/>
    <property type="match status" value="1"/>
</dbReference>
<comment type="catalytic activity">
    <reaction evidence="6 7">
        <text>Release of N-terminal amino acids, preferentially methionine, from peptides and arylamides.</text>
        <dbReference type="EC" id="3.4.11.18"/>
    </reaction>
</comment>
<evidence type="ECO:0000256" key="7">
    <source>
        <dbReference type="RuleBase" id="RU003653"/>
    </source>
</evidence>
<evidence type="ECO:0000256" key="3">
    <source>
        <dbReference type="ARBA" id="ARBA00022670"/>
    </source>
</evidence>
<dbReference type="GO" id="GO:0070006">
    <property type="term" value="F:metalloaminopeptidase activity"/>
    <property type="evidence" value="ECO:0007669"/>
    <property type="project" value="UniProtKB-UniRule"/>
</dbReference>
<dbReference type="Proteomes" id="UP000257067">
    <property type="component" value="Unassembled WGS sequence"/>
</dbReference>
<dbReference type="InterPro" id="IPR001714">
    <property type="entry name" value="Pept_M24_MAP"/>
</dbReference>
<evidence type="ECO:0000256" key="5">
    <source>
        <dbReference type="ARBA" id="ARBA00022801"/>
    </source>
</evidence>
<dbReference type="AlphaFoldDB" id="A0A3D8IXR4"/>
<keyword evidence="5 6" id="KW-0378">Hydrolase</keyword>
<feature type="binding site" evidence="6">
    <location>
        <position position="106"/>
    </location>
    <ligand>
        <name>a divalent metal cation</name>
        <dbReference type="ChEBI" id="CHEBI:60240"/>
        <label>2</label>
        <note>catalytic</note>
    </ligand>
</feature>
<comment type="caution">
    <text evidence="9">The sequence shown here is derived from an EMBL/GenBank/DDBJ whole genome shotgun (WGS) entry which is preliminary data.</text>
</comment>
<dbReference type="SUPFAM" id="SSF55920">
    <property type="entry name" value="Creatinase/aminopeptidase"/>
    <property type="match status" value="1"/>
</dbReference>
<feature type="domain" description="Peptidase M24" evidence="8">
    <location>
        <begin position="13"/>
        <end position="241"/>
    </location>
</feature>
<proteinExistence type="inferred from homology"/>
<dbReference type="InterPro" id="IPR036005">
    <property type="entry name" value="Creatinase/aminopeptidase-like"/>
</dbReference>
<keyword evidence="3 6" id="KW-0645">Protease</keyword>
<reference evidence="9 10" key="1">
    <citation type="submission" date="2018-04" db="EMBL/GenBank/DDBJ databases">
        <title>Novel Campyloabacter and Helicobacter Species and Strains.</title>
        <authorList>
            <person name="Mannion A.J."/>
            <person name="Shen Z."/>
            <person name="Fox J.G."/>
        </authorList>
    </citation>
    <scope>NUCLEOTIDE SEQUENCE [LARGE SCALE GENOMIC DNA]</scope>
    <source>
        <strain evidence="9 10">ATCC 700242</strain>
    </source>
</reference>
<dbReference type="GO" id="GO:0004239">
    <property type="term" value="F:initiator methionyl aminopeptidase activity"/>
    <property type="evidence" value="ECO:0007669"/>
    <property type="project" value="UniProtKB-UniRule"/>
</dbReference>
<evidence type="ECO:0000313" key="9">
    <source>
        <dbReference type="EMBL" id="RDU69853.1"/>
    </source>
</evidence>
<evidence type="ECO:0000259" key="8">
    <source>
        <dbReference type="Pfam" id="PF00557"/>
    </source>
</evidence>
<dbReference type="InterPro" id="IPR002467">
    <property type="entry name" value="Pept_M24A_MAP1"/>
</dbReference>
<comment type="cofactor">
    <cofactor evidence="6">
        <name>Co(2+)</name>
        <dbReference type="ChEBI" id="CHEBI:48828"/>
    </cofactor>
    <cofactor evidence="6">
        <name>Zn(2+)</name>
        <dbReference type="ChEBI" id="CHEBI:29105"/>
    </cofactor>
    <cofactor evidence="6">
        <name>Mn(2+)</name>
        <dbReference type="ChEBI" id="CHEBI:29035"/>
    </cofactor>
    <cofactor evidence="6">
        <name>Fe(2+)</name>
        <dbReference type="ChEBI" id="CHEBI:29033"/>
    </cofactor>
    <text evidence="6">Binds 2 divalent metal cations per subunit. Has a high-affinity and a low affinity metal-binding site. The true nature of the physiological cofactor is under debate. The enzyme is active with cobalt, zinc, manganese or divalent iron ions. Most likely, methionine aminopeptidases function as mononuclear Fe(2+)-metalloproteases under physiological conditions, and the catalytically relevant metal-binding site has been assigned to the histidine-containing high-affinity site.</text>
</comment>
<dbReference type="GO" id="GO:0005829">
    <property type="term" value="C:cytosol"/>
    <property type="evidence" value="ECO:0007669"/>
    <property type="project" value="TreeGrafter"/>
</dbReference>
<dbReference type="CDD" id="cd01086">
    <property type="entry name" value="MetAP1"/>
    <property type="match status" value="1"/>
</dbReference>
<dbReference type="RefSeq" id="WP_104723450.1">
    <property type="nucleotide sequence ID" value="NZ_FZNE01000002.1"/>
</dbReference>
<sequence>MAIATRNAREIDSLRASNRIVAEALSLAKRSLKVGISLLEIDKMVEDFILSQGARPAFKGLYGFPNSACLSLNSVIIHGIPTDYKLQEGDILGIDIGVEKDGWFGDAAITAGVGKISHSDQALIDCSRNVLFEGIESIRVGMHFKELSVILQELIEGYGYVPLEDFCGHGIGRKPHEDPQIPNYLKYGSAKQGPKIKEGMVFCIEPMICQRSGKPRILADAWSVVSEDGLNTSHYEHTVAIVGGKAEILSKEDENGKR</sequence>
<dbReference type="Gene3D" id="3.90.230.10">
    <property type="entry name" value="Creatinase/methionine aminopeptidase superfamily"/>
    <property type="match status" value="1"/>
</dbReference>
<dbReference type="PRINTS" id="PR00599">
    <property type="entry name" value="MAPEPTIDASE"/>
</dbReference>
<keyword evidence="4 6" id="KW-0479">Metal-binding</keyword>
<dbReference type="Pfam" id="PF00557">
    <property type="entry name" value="Peptidase_M24"/>
    <property type="match status" value="1"/>
</dbReference>
<feature type="binding site" evidence="6">
    <location>
        <position position="236"/>
    </location>
    <ligand>
        <name>a divalent metal cation</name>
        <dbReference type="ChEBI" id="CHEBI:60240"/>
        <label>2</label>
        <note>catalytic</note>
    </ligand>
</feature>
<evidence type="ECO:0000256" key="1">
    <source>
        <dbReference type="ARBA" id="ARBA00002521"/>
    </source>
</evidence>
<gene>
    <name evidence="6 9" type="primary">map</name>
    <name evidence="9" type="ORF">CQA62_00085</name>
</gene>
<comment type="subunit">
    <text evidence="6">Monomer.</text>
</comment>
<dbReference type="GO" id="GO:0006508">
    <property type="term" value="P:proteolysis"/>
    <property type="evidence" value="ECO:0007669"/>
    <property type="project" value="UniProtKB-KW"/>
</dbReference>
<keyword evidence="2 6" id="KW-0031">Aminopeptidase</keyword>
<comment type="similarity">
    <text evidence="6">Belongs to the peptidase M24A family. Methionine aminopeptidase type 1 subfamily.</text>
</comment>
<dbReference type="GO" id="GO:0046872">
    <property type="term" value="F:metal ion binding"/>
    <property type="evidence" value="ECO:0007669"/>
    <property type="project" value="UniProtKB-UniRule"/>
</dbReference>
<feature type="binding site" evidence="6">
    <location>
        <position position="176"/>
    </location>
    <ligand>
        <name>substrate</name>
    </ligand>
</feature>
<feature type="binding site" evidence="6">
    <location>
        <position position="236"/>
    </location>
    <ligand>
        <name>a divalent metal cation</name>
        <dbReference type="ChEBI" id="CHEBI:60240"/>
        <label>1</label>
    </ligand>
</feature>
<feature type="binding site" evidence="6">
    <location>
        <position position="169"/>
    </location>
    <ligand>
        <name>a divalent metal cation</name>
        <dbReference type="ChEBI" id="CHEBI:60240"/>
        <label>2</label>
        <note>catalytic</note>
    </ligand>
</feature>
<accession>A0A3D8IXR4</accession>
<comment type="function">
    <text evidence="1 6">Removes the N-terminal methionine from nascent proteins. The N-terminal methionine is often cleaved when the second residue in the primary sequence is small and uncharged (Met-Ala-, Cys, Gly, Pro, Ser, Thr, or Val). Requires deformylation of the N(alpha)-formylated initiator methionine before it can be hydrolyzed.</text>
</comment>
<dbReference type="InterPro" id="IPR000994">
    <property type="entry name" value="Pept_M24"/>
</dbReference>
<feature type="binding site" evidence="6">
    <location>
        <position position="78"/>
    </location>
    <ligand>
        <name>substrate</name>
    </ligand>
</feature>
<dbReference type="PANTHER" id="PTHR43330:SF27">
    <property type="entry name" value="METHIONINE AMINOPEPTIDASE"/>
    <property type="match status" value="1"/>
</dbReference>
<keyword evidence="10" id="KW-1185">Reference proteome</keyword>
<protein>
    <recommendedName>
        <fullName evidence="6 7">Methionine aminopeptidase</fullName>
        <shortName evidence="6">MAP</shortName>
        <shortName evidence="6">MetAP</shortName>
        <ecNumber evidence="6 7">3.4.11.18</ecNumber>
    </recommendedName>
    <alternativeName>
        <fullName evidence="6">Peptidase M</fullName>
    </alternativeName>
</protein>
<dbReference type="HAMAP" id="MF_01974">
    <property type="entry name" value="MetAP_1"/>
    <property type="match status" value="1"/>
</dbReference>
<feature type="binding site" evidence="6">
    <location>
        <position position="106"/>
    </location>
    <ligand>
        <name>a divalent metal cation</name>
        <dbReference type="ChEBI" id="CHEBI:60240"/>
        <label>1</label>
    </ligand>
</feature>
<evidence type="ECO:0000256" key="6">
    <source>
        <dbReference type="HAMAP-Rule" id="MF_01974"/>
    </source>
</evidence>